<reference evidence="1" key="1">
    <citation type="submission" date="2024-11" db="EMBL/GenBank/DDBJ databases">
        <title>Description of Massilia orientalis sp. nov., isolated from rhizosphere soil of Ageratina adenophora.</title>
        <authorList>
            <person name="Wang Y."/>
        </authorList>
    </citation>
    <scope>NUCLEOTIDE SEQUENCE</scope>
    <source>
        <strain evidence="1">YIM B02787</strain>
    </source>
</reference>
<dbReference type="EMBL" id="JASNRB020000013">
    <property type="protein sequence ID" value="MFJ1470088.1"/>
    <property type="molecule type" value="Genomic_DNA"/>
</dbReference>
<comment type="caution">
    <text evidence="1">The sequence shown here is derived from an EMBL/GenBank/DDBJ whole genome shotgun (WGS) entry which is preliminary data.</text>
</comment>
<dbReference type="Proteomes" id="UP001168096">
    <property type="component" value="Unassembled WGS sequence"/>
</dbReference>
<protein>
    <submittedName>
        <fullName evidence="1">Sigma factor-like helix-turn-helix DNA-binding protein</fullName>
    </submittedName>
</protein>
<evidence type="ECO:0000313" key="2">
    <source>
        <dbReference type="Proteomes" id="UP001168096"/>
    </source>
</evidence>
<name>A0ACC7MFX7_9BURK</name>
<gene>
    <name evidence="1" type="ORF">QPK29_020435</name>
</gene>
<keyword evidence="2" id="KW-1185">Reference proteome</keyword>
<evidence type="ECO:0000313" key="1">
    <source>
        <dbReference type="EMBL" id="MFJ1470088.1"/>
    </source>
</evidence>
<organism evidence="1 2">
    <name type="scientific">Massilia orientalis</name>
    <dbReference type="NCBI Taxonomy" id="3050128"/>
    <lineage>
        <taxon>Bacteria</taxon>
        <taxon>Pseudomonadati</taxon>
        <taxon>Pseudomonadota</taxon>
        <taxon>Betaproteobacteria</taxon>
        <taxon>Burkholderiales</taxon>
        <taxon>Oxalobacteraceae</taxon>
        <taxon>Telluria group</taxon>
        <taxon>Massilia</taxon>
    </lineage>
</organism>
<accession>A0ACC7MFX7</accession>
<proteinExistence type="predicted"/>
<sequence length="582" mass="64712">MMKLDVSTRTRLAQRAKRRRRALKISCREVGEAAGVSAASVIQWEKLLPQTTRHDVSWEATLKVPPGWLRNAQIETPEQAGPVFDFPGGGPRTFEEFINGYCIWHARPNHMERTLSHAELSAREQRIATIMARRYGSEGEEASTLQAIGDELGLTRERVRQIEEKAREQFGRVPAPGDLVDRLRDAFAGQLPCRLTDLPEPVLQLLGGRFSIEGADRFFREVLGDRLINLRNLGGTLPATPEKIIVADDAPDEDLVRTVRQTSLGMIRQAGAAHVFFVVGALVAAGLAATPTQVILCARMFVGFEWLLEDEGWFWYGPGTDNRAKWTALKVLSAANRQVDIEELYAAMARARFSKQGERLGPAAVSTPMPILQILLSRFPEVQRSSFNDYRLASDIPHDAPATFLSPTESIICDALRQHGGVVSRRTLTQELVETGRIERITMNMALMSSPVFRRHDRGIWTITGFSFSPEALQAACEARRQLQLVDGWYEMEAALPRSALERGDWFAPAGSHAHLTPGDYKIVGIEGMTRYVENPIGDPYLKRFGFLVAAQGFEAGTPFVFGISSTERTLRVCAIQGGDEE</sequence>